<reference evidence="2 3" key="1">
    <citation type="submission" date="2017-12" db="EMBL/GenBank/DDBJ databases">
        <title>Phylogenetic diversity of female urinary microbiome.</title>
        <authorList>
            <person name="Thomas-White K."/>
            <person name="Wolfe A.J."/>
        </authorList>
    </citation>
    <scope>NUCLEOTIDE SEQUENCE [LARGE SCALE GENOMIC DNA]</scope>
    <source>
        <strain evidence="2 3">UMB1298</strain>
    </source>
</reference>
<keyword evidence="3" id="KW-1185">Reference proteome</keyword>
<dbReference type="Proteomes" id="UP000234206">
    <property type="component" value="Unassembled WGS sequence"/>
</dbReference>
<comment type="caution">
    <text evidence="2">The sequence shown here is derived from an EMBL/GenBank/DDBJ whole genome shotgun (WGS) entry which is preliminary data.</text>
</comment>
<organism evidence="2 3">
    <name type="scientific">Kytococcus schroeteri</name>
    <dbReference type="NCBI Taxonomy" id="138300"/>
    <lineage>
        <taxon>Bacteria</taxon>
        <taxon>Bacillati</taxon>
        <taxon>Actinomycetota</taxon>
        <taxon>Actinomycetes</taxon>
        <taxon>Micrococcales</taxon>
        <taxon>Kytococcaceae</taxon>
        <taxon>Kytococcus</taxon>
    </lineage>
</organism>
<sequence length="76" mass="8026">MGAEEVSEKTLWEALSGLSMMLQSAFALVGARVAIMVAAMSVKSLLTVVSSLGWVDVELSLVWGGRGVKTLWVTVA</sequence>
<keyword evidence="1" id="KW-1133">Transmembrane helix</keyword>
<keyword evidence="1" id="KW-0472">Membrane</keyword>
<dbReference type="AlphaFoldDB" id="A0A2I1PCZ5"/>
<evidence type="ECO:0000256" key="1">
    <source>
        <dbReference type="SAM" id="Phobius"/>
    </source>
</evidence>
<accession>A0A2I1PCZ5</accession>
<keyword evidence="1" id="KW-0812">Transmembrane</keyword>
<name>A0A2I1PCZ5_9MICO</name>
<evidence type="ECO:0000313" key="2">
    <source>
        <dbReference type="EMBL" id="PKZ42474.1"/>
    </source>
</evidence>
<evidence type="ECO:0000313" key="3">
    <source>
        <dbReference type="Proteomes" id="UP000234206"/>
    </source>
</evidence>
<dbReference type="EMBL" id="PKIZ01000003">
    <property type="protein sequence ID" value="PKZ42474.1"/>
    <property type="molecule type" value="Genomic_DNA"/>
</dbReference>
<feature type="transmembrane region" description="Helical" evidence="1">
    <location>
        <begin position="20"/>
        <end position="42"/>
    </location>
</feature>
<proteinExistence type="predicted"/>
<gene>
    <name evidence="2" type="ORF">CYJ76_02680</name>
</gene>
<protein>
    <submittedName>
        <fullName evidence="2">Uncharacterized protein</fullName>
    </submittedName>
</protein>